<dbReference type="PANTHER" id="PTHR30273">
    <property type="entry name" value="PERIPLASMIC SIGNAL SENSOR AND SIGMA FACTOR ACTIVATOR FECR-RELATED"/>
    <property type="match status" value="1"/>
</dbReference>
<dbReference type="Proteomes" id="UP000071561">
    <property type="component" value="Chromosome"/>
</dbReference>
<dbReference type="PIRSF" id="PIRSF018266">
    <property type="entry name" value="FecR"/>
    <property type="match status" value="1"/>
</dbReference>
<dbReference type="AlphaFoldDB" id="A0A127VGY9"/>
<reference evidence="4 5" key="1">
    <citation type="submission" date="2016-03" db="EMBL/GenBank/DDBJ databases">
        <title>Complete genome sequence of Pedobacter cryoconitis PAMC 27485.</title>
        <authorList>
            <person name="Lee J."/>
            <person name="Kim O.-S."/>
        </authorList>
    </citation>
    <scope>NUCLEOTIDE SEQUENCE [LARGE SCALE GENOMIC DNA]</scope>
    <source>
        <strain evidence="4 5">PAMC 27485</strain>
    </source>
</reference>
<feature type="transmembrane region" description="Helical" evidence="1">
    <location>
        <begin position="91"/>
        <end position="111"/>
    </location>
</feature>
<evidence type="ECO:0000313" key="5">
    <source>
        <dbReference type="Proteomes" id="UP000071561"/>
    </source>
</evidence>
<feature type="domain" description="Protein FecR C-terminal" evidence="3">
    <location>
        <begin position="283"/>
        <end position="351"/>
    </location>
</feature>
<keyword evidence="5" id="KW-1185">Reference proteome</keyword>
<evidence type="ECO:0000259" key="2">
    <source>
        <dbReference type="Pfam" id="PF04773"/>
    </source>
</evidence>
<dbReference type="InterPro" id="IPR012373">
    <property type="entry name" value="Ferrdict_sens_TM"/>
</dbReference>
<organism evidence="4 5">
    <name type="scientific">Pedobacter cryoconitis</name>
    <dbReference type="NCBI Taxonomy" id="188932"/>
    <lineage>
        <taxon>Bacteria</taxon>
        <taxon>Pseudomonadati</taxon>
        <taxon>Bacteroidota</taxon>
        <taxon>Sphingobacteriia</taxon>
        <taxon>Sphingobacteriales</taxon>
        <taxon>Sphingobacteriaceae</taxon>
        <taxon>Pedobacter</taxon>
    </lineage>
</organism>
<keyword evidence="1" id="KW-1133">Transmembrane helix</keyword>
<dbReference type="GO" id="GO:0016989">
    <property type="term" value="F:sigma factor antagonist activity"/>
    <property type="evidence" value="ECO:0007669"/>
    <property type="project" value="TreeGrafter"/>
</dbReference>
<name>A0A127VGY9_9SPHI</name>
<gene>
    <name evidence="4" type="ORF">AY601_3747</name>
</gene>
<dbReference type="InterPro" id="IPR006860">
    <property type="entry name" value="FecR"/>
</dbReference>
<dbReference type="PANTHER" id="PTHR30273:SF2">
    <property type="entry name" value="PROTEIN FECR"/>
    <property type="match status" value="1"/>
</dbReference>
<keyword evidence="1" id="KW-0472">Membrane</keyword>
<feature type="domain" description="FecR protein" evidence="2">
    <location>
        <begin position="136"/>
        <end position="222"/>
    </location>
</feature>
<accession>A0A127VGY9</accession>
<sequence>MTDQKFTELLSEKLSGEISADDDQGFMAMLAANEDYRREYESLSAYFQRKEQPYENIDIVFQQLKERINVVGSDPKPIFTPATAKRSFQQWYRIAAIFIFGLCTFLAYQFFKAKDAANLPVTMAWKKSANPGRQTSTLLLADGSKITLNAASEIKYPVSFKGKTREVYLTGEAFFDVAKDHQHPFIVHTKNISVKVLGTAFDVKSYPNESTTETILLRGKVEITLNKRPEKHLLLNPAEKFTLKHAADPGVEHLNGDIYSITPITYYKEDKNAILETSWMNNKLLFRNETFAELSLRLSRWYGVDFVFESAKLKDYRFTGEFEKESLAEALKALQFITPFDYKIQGKTIYLYPVK</sequence>
<dbReference type="Gene3D" id="3.55.50.30">
    <property type="match status" value="1"/>
</dbReference>
<protein>
    <recommendedName>
        <fullName evidence="6">FecR family protein</fullName>
    </recommendedName>
</protein>
<evidence type="ECO:0000256" key="1">
    <source>
        <dbReference type="SAM" id="Phobius"/>
    </source>
</evidence>
<dbReference type="PATRIC" id="fig|188932.3.peg.3893"/>
<dbReference type="Gene3D" id="2.60.120.1440">
    <property type="match status" value="1"/>
</dbReference>
<evidence type="ECO:0008006" key="6">
    <source>
        <dbReference type="Google" id="ProtNLM"/>
    </source>
</evidence>
<dbReference type="Pfam" id="PF16344">
    <property type="entry name" value="FecR_C"/>
    <property type="match status" value="1"/>
</dbReference>
<evidence type="ECO:0000259" key="3">
    <source>
        <dbReference type="Pfam" id="PF16344"/>
    </source>
</evidence>
<dbReference type="EMBL" id="CP014504">
    <property type="protein sequence ID" value="AMQ00607.1"/>
    <property type="molecule type" value="Genomic_DNA"/>
</dbReference>
<evidence type="ECO:0000313" key="4">
    <source>
        <dbReference type="EMBL" id="AMQ00607.1"/>
    </source>
</evidence>
<keyword evidence="1" id="KW-0812">Transmembrane</keyword>
<dbReference type="InterPro" id="IPR032508">
    <property type="entry name" value="FecR_C"/>
</dbReference>
<proteinExistence type="predicted"/>
<dbReference type="RefSeq" id="WP_068403773.1">
    <property type="nucleotide sequence ID" value="NZ_CP014504.1"/>
</dbReference>
<dbReference type="KEGG" id="pcm:AY601_3747"/>
<dbReference type="OrthoDB" id="1523735at2"/>
<dbReference type="Pfam" id="PF04773">
    <property type="entry name" value="FecR"/>
    <property type="match status" value="1"/>
</dbReference>